<sequence>MTPVTNRKYHSSVSLAAVALAAALVCAAPASAQAPKYKLDIPAESAAKALNDFAQQAGLQILFPYEAADVGRVPAIKGEYTREDALKLILAGTNLEVARQDEKTISLRVVKNPEAAAADEAVEVIVTGTHIRGANPTSPVRTLTRKDIDNSGYGQVGDLIRALPENFSGGQNPGIIGTGAGGPDQVNHSNASTVNLRGLGTDASLVLVNGHRLAYDTYFQASDISGIPLLAIQRIDVVPDGASALYGSDAVAGVVNFILRKNYSGTTTSLRLGGTTQGGGAERTYSILSGWAGDRGYLLANLERSEQEAITFGQRNLSGTPTTTLQRPQDRNSLYLSGGLFAGARTEITLDALVSERTAFAKLSQFVGYPAYISRARTPAHSVALALETEFGADWSLRLAALTASSRFISDGKYETAATFFRTNYRSQSEGFEATLNGRAFTLPSGDLKVALGGGYRKERFRNLDPNDVAYFNKTRDVRFIYGEALVPLVSANPDRIGLQALELNFSARSEHYSDFGGTSTPKIGLSYVPVPEVTVRASWGKSFKAPSFLQTYQARQVYYVNLPFVGGTGTQQALVSLGGNYDLTPERSTSKTVGIDYQTSRFNGLRLGLNAFSIDYTDRVVLPIAVYSQSLSSPLYAPFVQNNPSLSEVQALVGSAVTFLNYARVTYDPSTVRAIVRNQYTNATSQTAKGVDVSYGQTFSTDIGEIGTFANISSIEVRQQTLPTTAETVISGLIFRVPEVKGRAGLTWQSDGWSANATANYVSGSTDVGVTPTQPIGSWTTLDAQLAYTFPPRSDYLGGMRMALSATNLLDRRPPYAASPSRDFPGVDFDSTNASIVGRVISLTLVKAW</sequence>
<comment type="similarity">
    <text evidence="10 11">Belongs to the TonB-dependent receptor family.</text>
</comment>
<dbReference type="InterPro" id="IPR039426">
    <property type="entry name" value="TonB-dep_rcpt-like"/>
</dbReference>
<dbReference type="Gene3D" id="2.40.170.20">
    <property type="entry name" value="TonB-dependent receptor, beta-barrel domain"/>
    <property type="match status" value="1"/>
</dbReference>
<keyword evidence="7 11" id="KW-0798">TonB box</keyword>
<evidence type="ECO:0000259" key="13">
    <source>
        <dbReference type="SMART" id="SM00965"/>
    </source>
</evidence>
<dbReference type="eggNOG" id="COG4771">
    <property type="taxonomic scope" value="Bacteria"/>
</dbReference>
<feature type="domain" description="Secretin/TonB short N-terminal" evidence="13">
    <location>
        <begin position="61"/>
        <end position="110"/>
    </location>
</feature>
<evidence type="ECO:0000313" key="15">
    <source>
        <dbReference type="Proteomes" id="UP000001492"/>
    </source>
</evidence>
<dbReference type="PROSITE" id="PS52016">
    <property type="entry name" value="TONB_DEPENDENT_REC_3"/>
    <property type="match status" value="1"/>
</dbReference>
<keyword evidence="9 10" id="KW-0998">Cell outer membrane</keyword>
<proteinExistence type="inferred from homology"/>
<dbReference type="OrthoDB" id="7051241at2"/>
<dbReference type="PANTHER" id="PTHR47234">
    <property type="match status" value="1"/>
</dbReference>
<dbReference type="PANTHER" id="PTHR47234:SF3">
    <property type="entry name" value="SECRETIN_TONB SHORT N-TERMINAL DOMAIN-CONTAINING PROTEIN"/>
    <property type="match status" value="1"/>
</dbReference>
<comment type="subcellular location">
    <subcellularLocation>
        <location evidence="1 10">Cell outer membrane</location>
        <topology evidence="1 10">Multi-pass membrane protein</topology>
    </subcellularLocation>
</comment>
<keyword evidence="4" id="KW-0406">Ion transport</keyword>
<dbReference type="Pfam" id="PF07715">
    <property type="entry name" value="Plug"/>
    <property type="match status" value="1"/>
</dbReference>
<dbReference type="GO" id="GO:0006826">
    <property type="term" value="P:iron ion transport"/>
    <property type="evidence" value="ECO:0007669"/>
    <property type="project" value="UniProtKB-KW"/>
</dbReference>
<evidence type="ECO:0000256" key="9">
    <source>
        <dbReference type="ARBA" id="ARBA00023237"/>
    </source>
</evidence>
<dbReference type="SMART" id="SM00965">
    <property type="entry name" value="STN"/>
    <property type="match status" value="1"/>
</dbReference>
<dbReference type="SUPFAM" id="SSF56935">
    <property type="entry name" value="Porins"/>
    <property type="match status" value="1"/>
</dbReference>
<evidence type="ECO:0000256" key="8">
    <source>
        <dbReference type="ARBA" id="ARBA00023136"/>
    </source>
</evidence>
<evidence type="ECO:0000256" key="1">
    <source>
        <dbReference type="ARBA" id="ARBA00004571"/>
    </source>
</evidence>
<evidence type="ECO:0000256" key="4">
    <source>
        <dbReference type="ARBA" id="ARBA00022496"/>
    </source>
</evidence>
<keyword evidence="2 10" id="KW-0813">Transport</keyword>
<accession>E8RUP4</accession>
<evidence type="ECO:0000256" key="7">
    <source>
        <dbReference type="ARBA" id="ARBA00023077"/>
    </source>
</evidence>
<keyword evidence="15" id="KW-1185">Reference proteome</keyword>
<keyword evidence="14" id="KW-0675">Receptor</keyword>
<dbReference type="EMBL" id="CP002396">
    <property type="protein sequence ID" value="ADU14094.1"/>
    <property type="molecule type" value="Genomic_DNA"/>
</dbReference>
<dbReference type="GO" id="GO:0009279">
    <property type="term" value="C:cell outer membrane"/>
    <property type="evidence" value="ECO:0007669"/>
    <property type="project" value="UniProtKB-SubCell"/>
</dbReference>
<dbReference type="HOGENOM" id="CLU_010745_0_1_5"/>
<evidence type="ECO:0000256" key="10">
    <source>
        <dbReference type="PROSITE-ProRule" id="PRU01360"/>
    </source>
</evidence>
<keyword evidence="6" id="KW-0408">Iron</keyword>
<feature type="chain" id="PRO_5003230872" evidence="12">
    <location>
        <begin position="33"/>
        <end position="850"/>
    </location>
</feature>
<evidence type="ECO:0000256" key="6">
    <source>
        <dbReference type="ARBA" id="ARBA00023004"/>
    </source>
</evidence>
<evidence type="ECO:0000313" key="14">
    <source>
        <dbReference type="EMBL" id="ADU14094.1"/>
    </source>
</evidence>
<dbReference type="Pfam" id="PF00593">
    <property type="entry name" value="TonB_dep_Rec_b-barrel"/>
    <property type="match status" value="1"/>
</dbReference>
<keyword evidence="8 10" id="KW-0472">Membrane</keyword>
<protein>
    <submittedName>
        <fullName evidence="14">TonB-dependent receptor</fullName>
    </submittedName>
</protein>
<evidence type="ECO:0000256" key="5">
    <source>
        <dbReference type="ARBA" id="ARBA00022692"/>
    </source>
</evidence>
<name>E8RUP4_ASTEC</name>
<organism evidence="14 15">
    <name type="scientific">Asticcacaulis excentricus (strain ATCC 15261 / DSM 4724 / KCTC 12464 / NCIMB 9791 / VKM B-1370 / CB 48)</name>
    <dbReference type="NCBI Taxonomy" id="573065"/>
    <lineage>
        <taxon>Bacteria</taxon>
        <taxon>Pseudomonadati</taxon>
        <taxon>Pseudomonadota</taxon>
        <taxon>Alphaproteobacteria</taxon>
        <taxon>Caulobacterales</taxon>
        <taxon>Caulobacteraceae</taxon>
        <taxon>Asticcacaulis</taxon>
    </lineage>
</organism>
<dbReference type="InterPro" id="IPR036942">
    <property type="entry name" value="Beta-barrel_TonB_sf"/>
</dbReference>
<feature type="signal peptide" evidence="12">
    <location>
        <begin position="1"/>
        <end position="32"/>
    </location>
</feature>
<keyword evidence="12" id="KW-0732">Signal</keyword>
<dbReference type="InterPro" id="IPR000531">
    <property type="entry name" value="Beta-barrel_TonB"/>
</dbReference>
<evidence type="ECO:0000256" key="2">
    <source>
        <dbReference type="ARBA" id="ARBA00022448"/>
    </source>
</evidence>
<evidence type="ECO:0000256" key="12">
    <source>
        <dbReference type="SAM" id="SignalP"/>
    </source>
</evidence>
<dbReference type="Proteomes" id="UP000001492">
    <property type="component" value="Chromosome 2"/>
</dbReference>
<dbReference type="InterPro" id="IPR012910">
    <property type="entry name" value="Plug_dom"/>
</dbReference>
<keyword evidence="5 10" id="KW-0812">Transmembrane</keyword>
<dbReference type="KEGG" id="aex:Astex_2443"/>
<dbReference type="InterPro" id="IPR037066">
    <property type="entry name" value="Plug_dom_sf"/>
</dbReference>
<dbReference type="Gene3D" id="3.55.50.30">
    <property type="match status" value="1"/>
</dbReference>
<evidence type="ECO:0000256" key="11">
    <source>
        <dbReference type="RuleBase" id="RU003357"/>
    </source>
</evidence>
<dbReference type="Gene3D" id="2.170.130.10">
    <property type="entry name" value="TonB-dependent receptor, plug domain"/>
    <property type="match status" value="1"/>
</dbReference>
<gene>
    <name evidence="14" type="ordered locus">Astex_2443</name>
</gene>
<evidence type="ECO:0000256" key="3">
    <source>
        <dbReference type="ARBA" id="ARBA00022452"/>
    </source>
</evidence>
<dbReference type="STRING" id="573065.Astex_2443"/>
<keyword evidence="3 10" id="KW-1134">Transmembrane beta strand</keyword>
<dbReference type="InterPro" id="IPR011662">
    <property type="entry name" value="Secretin/TonB_short_N"/>
</dbReference>
<dbReference type="RefSeq" id="WP_013479919.1">
    <property type="nucleotide sequence ID" value="NC_014817.1"/>
</dbReference>
<dbReference type="AlphaFoldDB" id="E8RUP4"/>
<reference evidence="15" key="1">
    <citation type="submission" date="2010-12" db="EMBL/GenBank/DDBJ databases">
        <title>Complete sequence of chromosome 2 of Asticcacaulis excentricus CB 48.</title>
        <authorList>
            <consortium name="US DOE Joint Genome Institute"/>
            <person name="Lucas S."/>
            <person name="Copeland A."/>
            <person name="Lapidus A."/>
            <person name="Cheng J.-F."/>
            <person name="Bruce D."/>
            <person name="Goodwin L."/>
            <person name="Pitluck S."/>
            <person name="Teshima H."/>
            <person name="Davenport K."/>
            <person name="Detter J.C."/>
            <person name="Han C."/>
            <person name="Tapia R."/>
            <person name="Land M."/>
            <person name="Hauser L."/>
            <person name="Jeffries C."/>
            <person name="Kyrpides N."/>
            <person name="Ivanova N."/>
            <person name="Ovchinnikova G."/>
            <person name="Brun Y.V."/>
            <person name="Woyke T."/>
        </authorList>
    </citation>
    <scope>NUCLEOTIDE SEQUENCE [LARGE SCALE GENOMIC DNA]</scope>
    <source>
        <strain evidence="15">ATCC 15261 / DSM 4724 / KCTC 12464 / NCIMB 9791 / VKM B-1370 / CB 48</strain>
    </source>
</reference>
<keyword evidence="4" id="KW-0410">Iron transport</keyword>